<dbReference type="PANTHER" id="PTHR23176">
    <property type="entry name" value="RHO/RAC/CDC GTPASE-ACTIVATING PROTEIN"/>
    <property type="match status" value="1"/>
</dbReference>
<protein>
    <recommendedName>
        <fullName evidence="3">Rho-GAP domain-containing protein</fullName>
    </recommendedName>
</protein>
<evidence type="ECO:0000259" key="3">
    <source>
        <dbReference type="PROSITE" id="PS50238"/>
    </source>
</evidence>
<dbReference type="Pfam" id="PF00620">
    <property type="entry name" value="RhoGAP"/>
    <property type="match status" value="1"/>
</dbReference>
<keyword evidence="1" id="KW-0343">GTPase activation</keyword>
<dbReference type="PANTHER" id="PTHR23176:SF107">
    <property type="entry name" value="RHO GTPASE-ACTIVATING PROTEIN 12"/>
    <property type="match status" value="1"/>
</dbReference>
<reference evidence="4" key="1">
    <citation type="journal article" date="2023" name="Science">
        <title>Genome structures resolve the early diversification of teleost fishes.</title>
        <authorList>
            <person name="Parey E."/>
            <person name="Louis A."/>
            <person name="Montfort J."/>
            <person name="Bouchez O."/>
            <person name="Roques C."/>
            <person name="Iampietro C."/>
            <person name="Lluch J."/>
            <person name="Castinel A."/>
            <person name="Donnadieu C."/>
            <person name="Desvignes T."/>
            <person name="Floi Bucao C."/>
            <person name="Jouanno E."/>
            <person name="Wen M."/>
            <person name="Mejri S."/>
            <person name="Dirks R."/>
            <person name="Jansen H."/>
            <person name="Henkel C."/>
            <person name="Chen W.J."/>
            <person name="Zahm M."/>
            <person name="Cabau C."/>
            <person name="Klopp C."/>
            <person name="Thompson A.W."/>
            <person name="Robinson-Rechavi M."/>
            <person name="Braasch I."/>
            <person name="Lecointre G."/>
            <person name="Bobe J."/>
            <person name="Postlethwait J.H."/>
            <person name="Berthelot C."/>
            <person name="Roest Crollius H."/>
            <person name="Guiguen Y."/>
        </authorList>
    </citation>
    <scope>NUCLEOTIDE SEQUENCE</scope>
    <source>
        <strain evidence="4">NC1722</strain>
    </source>
</reference>
<dbReference type="InterPro" id="IPR000198">
    <property type="entry name" value="RhoGAP_dom"/>
</dbReference>
<evidence type="ECO:0000313" key="4">
    <source>
        <dbReference type="EMBL" id="KAJ8351067.1"/>
    </source>
</evidence>
<dbReference type="InterPro" id="IPR050729">
    <property type="entry name" value="Rho-GAP"/>
</dbReference>
<organism evidence="4 5">
    <name type="scientific">Aldrovandia affinis</name>
    <dbReference type="NCBI Taxonomy" id="143900"/>
    <lineage>
        <taxon>Eukaryota</taxon>
        <taxon>Metazoa</taxon>
        <taxon>Chordata</taxon>
        <taxon>Craniata</taxon>
        <taxon>Vertebrata</taxon>
        <taxon>Euteleostomi</taxon>
        <taxon>Actinopterygii</taxon>
        <taxon>Neopterygii</taxon>
        <taxon>Teleostei</taxon>
        <taxon>Notacanthiformes</taxon>
        <taxon>Halosauridae</taxon>
        <taxon>Aldrovandia</taxon>
    </lineage>
</organism>
<comment type="caution">
    <text evidence="4">The sequence shown here is derived from an EMBL/GenBank/DDBJ whole genome shotgun (WGS) entry which is preliminary data.</text>
</comment>
<dbReference type="GO" id="GO:0007165">
    <property type="term" value="P:signal transduction"/>
    <property type="evidence" value="ECO:0007669"/>
    <property type="project" value="InterPro"/>
</dbReference>
<dbReference type="SMART" id="SM00324">
    <property type="entry name" value="RhoGAP"/>
    <property type="match status" value="1"/>
</dbReference>
<keyword evidence="5" id="KW-1185">Reference proteome</keyword>
<evidence type="ECO:0000313" key="5">
    <source>
        <dbReference type="Proteomes" id="UP001221898"/>
    </source>
</evidence>
<evidence type="ECO:0000256" key="2">
    <source>
        <dbReference type="SAM" id="MobiDB-lite"/>
    </source>
</evidence>
<dbReference type="Gene3D" id="1.10.555.10">
    <property type="entry name" value="Rho GTPase activation protein"/>
    <property type="match status" value="1"/>
</dbReference>
<gene>
    <name evidence="4" type="ORF">AAFF_G00157190</name>
</gene>
<sequence>MCIDHVENNGLDVDGLYRVSGNLAVIETARAVNHGTGPAPTSDNEKVNLEDSKWKDIHVTTGALKMFFRELPEPLFTYAYFDDFVSAIKCLDQKQRVHSVKDLMKQLPKPNQDTMQALFKHLRNVIDHGEVNCMTTQSVAIVIGAHAAQARDGVGNMAVHMVYQNQIVELILLEYEAIFGSFGSEADSQRSGAGLQKGELPARVQHGPSSPTLP</sequence>
<dbReference type="AlphaFoldDB" id="A0AAD7VWA6"/>
<evidence type="ECO:0000256" key="1">
    <source>
        <dbReference type="ARBA" id="ARBA00022468"/>
    </source>
</evidence>
<accession>A0AAD7VWA6</accession>
<name>A0AAD7VWA6_9TELE</name>
<feature type="region of interest" description="Disordered" evidence="2">
    <location>
        <begin position="186"/>
        <end position="214"/>
    </location>
</feature>
<dbReference type="PROSITE" id="PS50238">
    <property type="entry name" value="RHOGAP"/>
    <property type="match status" value="1"/>
</dbReference>
<feature type="domain" description="Rho-GAP" evidence="3">
    <location>
        <begin position="1"/>
        <end position="179"/>
    </location>
</feature>
<dbReference type="EMBL" id="JAINUG010002110">
    <property type="protein sequence ID" value="KAJ8351067.1"/>
    <property type="molecule type" value="Genomic_DNA"/>
</dbReference>
<dbReference type="Proteomes" id="UP001221898">
    <property type="component" value="Unassembled WGS sequence"/>
</dbReference>
<proteinExistence type="predicted"/>
<dbReference type="GO" id="GO:0005737">
    <property type="term" value="C:cytoplasm"/>
    <property type="evidence" value="ECO:0007669"/>
    <property type="project" value="TreeGrafter"/>
</dbReference>
<dbReference type="GO" id="GO:0005096">
    <property type="term" value="F:GTPase activator activity"/>
    <property type="evidence" value="ECO:0007669"/>
    <property type="project" value="UniProtKB-KW"/>
</dbReference>
<dbReference type="SUPFAM" id="SSF48350">
    <property type="entry name" value="GTPase activation domain, GAP"/>
    <property type="match status" value="1"/>
</dbReference>
<dbReference type="FunFam" id="1.10.555.10:FF:000003">
    <property type="entry name" value="Putative rho GTPase-activating protein 12"/>
    <property type="match status" value="1"/>
</dbReference>
<dbReference type="InterPro" id="IPR008936">
    <property type="entry name" value="Rho_GTPase_activation_prot"/>
</dbReference>